<dbReference type="EMBL" id="CP025299">
    <property type="protein sequence ID" value="AUG29140.1"/>
    <property type="molecule type" value="Genomic_DNA"/>
</dbReference>
<dbReference type="InterPro" id="IPR054202">
    <property type="entry name" value="DUF6907"/>
</dbReference>
<organism evidence="1 2">
    <name type="scientific">Microbacterium hominis</name>
    <dbReference type="NCBI Taxonomy" id="162426"/>
    <lineage>
        <taxon>Bacteria</taxon>
        <taxon>Bacillati</taxon>
        <taxon>Actinomycetota</taxon>
        <taxon>Actinomycetes</taxon>
        <taxon>Micrococcales</taxon>
        <taxon>Microbacteriaceae</taxon>
        <taxon>Microbacterium</taxon>
    </lineage>
</organism>
<dbReference type="Proteomes" id="UP000233276">
    <property type="component" value="Chromosome"/>
</dbReference>
<reference evidence="1 2" key="1">
    <citation type="submission" date="2017-12" db="EMBL/GenBank/DDBJ databases">
        <title>Isolation and characterization of estrogens degradatiion strain Microbacterium hominis SJTG1.</title>
        <authorList>
            <person name="Xiong W."/>
            <person name="Yin C."/>
            <person name="Zheng D."/>
            <person name="Liang R."/>
        </authorList>
    </citation>
    <scope>NUCLEOTIDE SEQUENCE [LARGE SCALE GENOMIC DNA]</scope>
    <source>
        <strain evidence="1 2">SJTG1</strain>
    </source>
</reference>
<dbReference type="KEGG" id="mhos:CXR34_06420"/>
<evidence type="ECO:0000313" key="1">
    <source>
        <dbReference type="EMBL" id="AUG29140.1"/>
    </source>
</evidence>
<gene>
    <name evidence="1" type="ORF">CXR34_06420</name>
</gene>
<proteinExistence type="predicted"/>
<dbReference type="Pfam" id="PF21848">
    <property type="entry name" value="DUF6907"/>
    <property type="match status" value="1"/>
</dbReference>
<evidence type="ECO:0000313" key="2">
    <source>
        <dbReference type="Proteomes" id="UP000233276"/>
    </source>
</evidence>
<accession>A0A2K9D671</accession>
<dbReference type="AlphaFoldDB" id="A0A2K9D671"/>
<name>A0A2K9D671_9MICO</name>
<protein>
    <submittedName>
        <fullName evidence="1">Uncharacterized protein</fullName>
    </submittedName>
</protein>
<sequence>MTTERPEPTAEACPPWCVEDHALHDLPDDRRHQSEPRWMPVTSLRRRFLPGGELRRDAISEEACVLAVRYLADRETWVAIATETRQIELTPESAARLHAELGALLARLAP</sequence>
<dbReference type="RefSeq" id="WP_101305951.1">
    <property type="nucleotide sequence ID" value="NZ_CP025299.1"/>
</dbReference>